<feature type="chain" id="PRO_5045852701" evidence="6">
    <location>
        <begin position="21"/>
        <end position="371"/>
    </location>
</feature>
<evidence type="ECO:0000259" key="7">
    <source>
        <dbReference type="PROSITE" id="PS51935"/>
    </source>
</evidence>
<feature type="domain" description="NlpC/P60" evidence="7">
    <location>
        <begin position="250"/>
        <end position="371"/>
    </location>
</feature>
<evidence type="ECO:0000256" key="1">
    <source>
        <dbReference type="ARBA" id="ARBA00007074"/>
    </source>
</evidence>
<keyword evidence="6" id="KW-0732">Signal</keyword>
<name>A0ABW7YV80_9ACTN</name>
<protein>
    <submittedName>
        <fullName evidence="8">NlpC/P60 family protein</fullName>
    </submittedName>
</protein>
<feature type="signal peptide" evidence="6">
    <location>
        <begin position="1"/>
        <end position="20"/>
    </location>
</feature>
<comment type="similarity">
    <text evidence="1">Belongs to the peptidase C40 family.</text>
</comment>
<dbReference type="InterPro" id="IPR000064">
    <property type="entry name" value="NLP_P60_dom"/>
</dbReference>
<proteinExistence type="inferred from homology"/>
<dbReference type="PROSITE" id="PS51935">
    <property type="entry name" value="NLPC_P60"/>
    <property type="match status" value="1"/>
</dbReference>
<dbReference type="Pfam" id="PF00877">
    <property type="entry name" value="NLPC_P60"/>
    <property type="match status" value="1"/>
</dbReference>
<keyword evidence="5" id="KW-0175">Coiled coil</keyword>
<evidence type="ECO:0000256" key="4">
    <source>
        <dbReference type="ARBA" id="ARBA00022807"/>
    </source>
</evidence>
<keyword evidence="9" id="KW-1185">Reference proteome</keyword>
<evidence type="ECO:0000313" key="9">
    <source>
        <dbReference type="Proteomes" id="UP001612741"/>
    </source>
</evidence>
<evidence type="ECO:0000256" key="2">
    <source>
        <dbReference type="ARBA" id="ARBA00022670"/>
    </source>
</evidence>
<dbReference type="Gene3D" id="3.90.1720.10">
    <property type="entry name" value="endopeptidase domain like (from Nostoc punctiforme)"/>
    <property type="match status" value="1"/>
</dbReference>
<keyword evidence="4" id="KW-0788">Thiol protease</keyword>
<dbReference type="PANTHER" id="PTHR47359">
    <property type="entry name" value="PEPTIDOGLYCAN DL-ENDOPEPTIDASE CWLO"/>
    <property type="match status" value="1"/>
</dbReference>
<gene>
    <name evidence="8" type="ORF">ACIBG2_20715</name>
</gene>
<evidence type="ECO:0000256" key="6">
    <source>
        <dbReference type="SAM" id="SignalP"/>
    </source>
</evidence>
<dbReference type="InterPro" id="IPR051794">
    <property type="entry name" value="PG_Endopeptidase_C40"/>
</dbReference>
<dbReference type="PANTHER" id="PTHR47359:SF3">
    <property type="entry name" value="NLP_P60 DOMAIN-CONTAINING PROTEIN-RELATED"/>
    <property type="match status" value="1"/>
</dbReference>
<reference evidence="8 9" key="1">
    <citation type="submission" date="2024-10" db="EMBL/GenBank/DDBJ databases">
        <title>The Natural Products Discovery Center: Release of the First 8490 Sequenced Strains for Exploring Actinobacteria Biosynthetic Diversity.</title>
        <authorList>
            <person name="Kalkreuter E."/>
            <person name="Kautsar S.A."/>
            <person name="Yang D."/>
            <person name="Bader C.D."/>
            <person name="Teijaro C.N."/>
            <person name="Fluegel L."/>
            <person name="Davis C.M."/>
            <person name="Simpson J.R."/>
            <person name="Lauterbach L."/>
            <person name="Steele A.D."/>
            <person name="Gui C."/>
            <person name="Meng S."/>
            <person name="Li G."/>
            <person name="Viehrig K."/>
            <person name="Ye F."/>
            <person name="Su P."/>
            <person name="Kiefer A.F."/>
            <person name="Nichols A."/>
            <person name="Cepeda A.J."/>
            <person name="Yan W."/>
            <person name="Fan B."/>
            <person name="Jiang Y."/>
            <person name="Adhikari A."/>
            <person name="Zheng C.-J."/>
            <person name="Schuster L."/>
            <person name="Cowan T.M."/>
            <person name="Smanski M.J."/>
            <person name="Chevrette M.G."/>
            <person name="De Carvalho L.P.S."/>
            <person name="Shen B."/>
        </authorList>
    </citation>
    <scope>NUCLEOTIDE SEQUENCE [LARGE SCALE GENOMIC DNA]</scope>
    <source>
        <strain evidence="8 9">NPDC050545</strain>
    </source>
</reference>
<accession>A0ABW7YV80</accession>
<dbReference type="SUPFAM" id="SSF54001">
    <property type="entry name" value="Cysteine proteinases"/>
    <property type="match status" value="1"/>
</dbReference>
<keyword evidence="3" id="KW-0378">Hydrolase</keyword>
<keyword evidence="2" id="KW-0645">Protease</keyword>
<dbReference type="RefSeq" id="WP_397083360.1">
    <property type="nucleotide sequence ID" value="NZ_JBITGY010000005.1"/>
</dbReference>
<dbReference type="EMBL" id="JBITGY010000005">
    <property type="protein sequence ID" value="MFI6499824.1"/>
    <property type="molecule type" value="Genomic_DNA"/>
</dbReference>
<comment type="caution">
    <text evidence="8">The sequence shown here is derived from an EMBL/GenBank/DDBJ whole genome shotgun (WGS) entry which is preliminary data.</text>
</comment>
<organism evidence="8 9">
    <name type="scientific">Nonomuraea typhae</name>
    <dbReference type="NCBI Taxonomy" id="2603600"/>
    <lineage>
        <taxon>Bacteria</taxon>
        <taxon>Bacillati</taxon>
        <taxon>Actinomycetota</taxon>
        <taxon>Actinomycetes</taxon>
        <taxon>Streptosporangiales</taxon>
        <taxon>Streptosporangiaceae</taxon>
        <taxon>Nonomuraea</taxon>
    </lineage>
</organism>
<sequence>MRAGLVVACLIATLCPPAHAEPRPSADDVAEARDALRDKNKALGAATAKLAAAQGRLDELASTAERLIEAYNGELVKLTAAETAAVDARARLHSAEAHFEEARSAVAAIAAEAYGGFNISGSMLTLMTDNSEGFLHRASVLEQMGGERTIILDRVRAAQKVAEILRAQADDAFTAQQAAMENAAEAKAAAEDAVAEQTRQTKVLRVRESKLQGQVDAARSLADRLARERAAALERASFSAGARPYIGTGSTNGDLAANWVLTQLGKPYVWAADGPDSYDCSGLTMRAWERAGVRIDHWTGTQWTSGPHVPLNQLRRGDLLFFGRITSNPGDIHHVGMYIGRGLMVHAPQTGDVVRIASMWRRDLVGATRPT</sequence>
<feature type="coiled-coil region" evidence="5">
    <location>
        <begin position="176"/>
        <end position="235"/>
    </location>
</feature>
<evidence type="ECO:0000256" key="3">
    <source>
        <dbReference type="ARBA" id="ARBA00022801"/>
    </source>
</evidence>
<evidence type="ECO:0000313" key="8">
    <source>
        <dbReference type="EMBL" id="MFI6499824.1"/>
    </source>
</evidence>
<evidence type="ECO:0000256" key="5">
    <source>
        <dbReference type="SAM" id="Coils"/>
    </source>
</evidence>
<dbReference type="InterPro" id="IPR038765">
    <property type="entry name" value="Papain-like_cys_pep_sf"/>
</dbReference>
<dbReference type="Proteomes" id="UP001612741">
    <property type="component" value="Unassembled WGS sequence"/>
</dbReference>